<reference evidence="1 2" key="1">
    <citation type="submission" date="2017-02" db="EMBL/GenBank/DDBJ databases">
        <authorList>
            <person name="Peterson S.W."/>
        </authorList>
    </citation>
    <scope>NUCLEOTIDE SEQUENCE [LARGE SCALE GENOMIC DNA]</scope>
    <source>
        <strain evidence="1 2">DSM 15102</strain>
    </source>
</reference>
<accession>A0A1T4KES7</accession>
<protein>
    <submittedName>
        <fullName evidence="1">C_GCAxxG_C_C family probable redox protein</fullName>
    </submittedName>
</protein>
<evidence type="ECO:0000313" key="2">
    <source>
        <dbReference type="Proteomes" id="UP000196365"/>
    </source>
</evidence>
<gene>
    <name evidence="1" type="ORF">SAMN02745973_00489</name>
</gene>
<dbReference type="OrthoDB" id="190287at2"/>
<dbReference type="AlphaFoldDB" id="A0A1T4KES7"/>
<dbReference type="InterPro" id="IPR036280">
    <property type="entry name" value="Multihaem_cyt_sf"/>
</dbReference>
<organism evidence="1 2">
    <name type="scientific">Garciella nitratireducens DSM 15102</name>
    <dbReference type="NCBI Taxonomy" id="1121911"/>
    <lineage>
        <taxon>Bacteria</taxon>
        <taxon>Bacillati</taxon>
        <taxon>Bacillota</taxon>
        <taxon>Clostridia</taxon>
        <taxon>Eubacteriales</taxon>
        <taxon>Eubacteriaceae</taxon>
        <taxon>Garciella</taxon>
    </lineage>
</organism>
<sequence>MTLRKLEELTKNEILDKVQQNAEELFRSGTYYCSEAVVQTINEFLGQPYPKEVVKLASGFPVGMGKAGCLCGAVSGGQMALGMVYGRVEGEPMKDIMFEKAKALHDYIKEEYHSTCCRVITRQWQGDDFKSEGRKNHCITITGRVARWVVNELIKDGKIQVKQTVQ</sequence>
<dbReference type="SUPFAM" id="SSF48695">
    <property type="entry name" value="Multiheme cytochromes"/>
    <property type="match status" value="1"/>
</dbReference>
<dbReference type="RefSeq" id="WP_087677941.1">
    <property type="nucleotide sequence ID" value="NZ_FUWV01000002.1"/>
</dbReference>
<dbReference type="Proteomes" id="UP000196365">
    <property type="component" value="Unassembled WGS sequence"/>
</dbReference>
<name>A0A1T4KES7_9FIRM</name>
<proteinExistence type="predicted"/>
<dbReference type="EMBL" id="FUWV01000002">
    <property type="protein sequence ID" value="SJZ40942.1"/>
    <property type="molecule type" value="Genomic_DNA"/>
</dbReference>
<dbReference type="NCBIfam" id="TIGR01909">
    <property type="entry name" value="C_GCAxxG_C_C"/>
    <property type="match status" value="1"/>
</dbReference>
<keyword evidence="2" id="KW-1185">Reference proteome</keyword>
<dbReference type="InterPro" id="IPR010181">
    <property type="entry name" value="CGCAxxGCC_motif"/>
</dbReference>
<evidence type="ECO:0000313" key="1">
    <source>
        <dbReference type="EMBL" id="SJZ40942.1"/>
    </source>
</evidence>
<dbReference type="Pfam" id="PF09719">
    <property type="entry name" value="C_GCAxxG_C_C"/>
    <property type="match status" value="1"/>
</dbReference>